<organism evidence="2">
    <name type="scientific">Rhipicephalus zambeziensis</name>
    <dbReference type="NCBI Taxonomy" id="60191"/>
    <lineage>
        <taxon>Eukaryota</taxon>
        <taxon>Metazoa</taxon>
        <taxon>Ecdysozoa</taxon>
        <taxon>Arthropoda</taxon>
        <taxon>Chelicerata</taxon>
        <taxon>Arachnida</taxon>
        <taxon>Acari</taxon>
        <taxon>Parasitiformes</taxon>
        <taxon>Ixodida</taxon>
        <taxon>Ixodoidea</taxon>
        <taxon>Ixodidae</taxon>
        <taxon>Rhipicephalinae</taxon>
        <taxon>Rhipicephalus</taxon>
        <taxon>Rhipicephalus</taxon>
    </lineage>
</organism>
<name>A0A224Y5R4_9ACAR</name>
<reference evidence="2" key="1">
    <citation type="journal article" date="2017" name="Parasit. Vectors">
        <title>Sialotranscriptomics of Rhipicephalus zambeziensis reveals intricate expression profiles of secretory proteins and suggests tight temporal transcriptional regulation during blood-feeding.</title>
        <authorList>
            <person name="de Castro M.H."/>
            <person name="de Klerk D."/>
            <person name="Pienaar R."/>
            <person name="Rees D.J.G."/>
            <person name="Mans B.J."/>
        </authorList>
    </citation>
    <scope>NUCLEOTIDE SEQUENCE</scope>
    <source>
        <tissue evidence="2">Salivary glands</tissue>
    </source>
</reference>
<keyword evidence="1" id="KW-0812">Transmembrane</keyword>
<feature type="transmembrane region" description="Helical" evidence="1">
    <location>
        <begin position="6"/>
        <end position="27"/>
    </location>
</feature>
<proteinExistence type="predicted"/>
<protein>
    <submittedName>
        <fullName evidence="2">Uncharacterized protein</fullName>
    </submittedName>
</protein>
<keyword evidence="1" id="KW-0472">Membrane</keyword>
<evidence type="ECO:0000313" key="2">
    <source>
        <dbReference type="EMBL" id="MAA12896.1"/>
    </source>
</evidence>
<evidence type="ECO:0000256" key="1">
    <source>
        <dbReference type="SAM" id="Phobius"/>
    </source>
</evidence>
<accession>A0A224Y5R4</accession>
<feature type="transmembrane region" description="Helical" evidence="1">
    <location>
        <begin position="39"/>
        <end position="65"/>
    </location>
</feature>
<dbReference type="EMBL" id="GFPF01001750">
    <property type="protein sequence ID" value="MAA12896.1"/>
    <property type="molecule type" value="Transcribed_RNA"/>
</dbReference>
<keyword evidence="1" id="KW-1133">Transmembrane helix</keyword>
<sequence length="103" mass="12086">MAFSVFVQHYALFPLVFMVLKTVYLGAVWNGNPTLVKYIYVYVCVYVCLCLHPNLWHVLVCQLWMSWGNVGRVGWYCTANWRERALFFCFAQEVGTCTCHIIY</sequence>
<dbReference type="AlphaFoldDB" id="A0A224Y5R4"/>